<keyword evidence="12" id="KW-0028">Amino-acid biosynthesis</keyword>
<dbReference type="InterPro" id="IPR043132">
    <property type="entry name" value="BCAT-like_C"/>
</dbReference>
<dbReference type="GO" id="GO:0009097">
    <property type="term" value="P:isoleucine biosynthetic process"/>
    <property type="evidence" value="ECO:0007669"/>
    <property type="project" value="UniProtKB-UniPathway"/>
</dbReference>
<keyword evidence="6 12" id="KW-0032">Aminotransferase</keyword>
<proteinExistence type="inferred from homology"/>
<evidence type="ECO:0000313" key="13">
    <source>
        <dbReference type="EMBL" id="CAA9560648.1"/>
    </source>
</evidence>
<evidence type="ECO:0000256" key="2">
    <source>
        <dbReference type="ARBA" id="ARBA00004824"/>
    </source>
</evidence>
<dbReference type="GO" id="GO:0009098">
    <property type="term" value="P:L-leucine biosynthetic process"/>
    <property type="evidence" value="ECO:0007669"/>
    <property type="project" value="UniProtKB-UniPathway"/>
</dbReference>
<keyword evidence="7 12" id="KW-0808">Transferase</keyword>
<dbReference type="Pfam" id="PF01063">
    <property type="entry name" value="Aminotran_4"/>
    <property type="match status" value="1"/>
</dbReference>
<evidence type="ECO:0000256" key="5">
    <source>
        <dbReference type="ARBA" id="ARBA00009320"/>
    </source>
</evidence>
<evidence type="ECO:0000256" key="1">
    <source>
        <dbReference type="ARBA" id="ARBA00001933"/>
    </source>
</evidence>
<dbReference type="InterPro" id="IPR005785">
    <property type="entry name" value="B_amino_transI"/>
</dbReference>
<comment type="function">
    <text evidence="12">Acts on leucine, isoleucine and valine.</text>
</comment>
<dbReference type="UniPathway" id="UPA00047">
    <property type="reaction ID" value="UER00058"/>
</dbReference>
<dbReference type="Gene3D" id="3.30.470.10">
    <property type="match status" value="1"/>
</dbReference>
<evidence type="ECO:0000256" key="8">
    <source>
        <dbReference type="ARBA" id="ARBA00022898"/>
    </source>
</evidence>
<evidence type="ECO:0000256" key="9">
    <source>
        <dbReference type="ARBA" id="ARBA00048212"/>
    </source>
</evidence>
<evidence type="ECO:0000256" key="6">
    <source>
        <dbReference type="ARBA" id="ARBA00022576"/>
    </source>
</evidence>
<comment type="pathway">
    <text evidence="4 12">Amino-acid biosynthesis; L-leucine biosynthesis; L-leucine from 3-methyl-2-oxobutanoate: step 4/4.</text>
</comment>
<comment type="similarity">
    <text evidence="5 12">Belongs to the class-IV pyridoxal-phosphate-dependent aminotransferase family.</text>
</comment>
<dbReference type="SUPFAM" id="SSF56752">
    <property type="entry name" value="D-aminoacid aminotransferase-like PLP-dependent enzymes"/>
    <property type="match status" value="1"/>
</dbReference>
<reference evidence="13" key="1">
    <citation type="submission" date="2020-02" db="EMBL/GenBank/DDBJ databases">
        <authorList>
            <person name="Meier V. D."/>
        </authorList>
    </citation>
    <scope>NUCLEOTIDE SEQUENCE</scope>
    <source>
        <strain evidence="13">AVDCRST_MAG59</strain>
    </source>
</reference>
<evidence type="ECO:0000256" key="3">
    <source>
        <dbReference type="ARBA" id="ARBA00004931"/>
    </source>
</evidence>
<dbReference type="EMBL" id="CADCWF010000158">
    <property type="protein sequence ID" value="CAA9560648.1"/>
    <property type="molecule type" value="Genomic_DNA"/>
</dbReference>
<sequence>MAEQRKHPTYLWWNGERLRWHDATVHVTELGWSTVGAVFEGIRAYAGADGELYVFRLREHLERLERSMRLVRLRLDYGLDELTEVILDLLRANEIHEDTYIRPLAFAADTSGKRFAQIGNDASLLVNTSPLATHLGTGLTQTAKVSSWRRISEDVMPPRIKNLSNYRNGQLASSEARLDGYDTAFLLNAQGTVAEGPGACVMMVANGMLVTPSVTCSILESITRDALIVLAREVLGIPVVERQVDRTELYVADEIFTCGTAAEITPVISVDKYTVGDGGIGPVTRDLERAFLDVLRGTEERFAAWRTPVWAAVPAGVR</sequence>
<dbReference type="GO" id="GO:0009099">
    <property type="term" value="P:L-valine biosynthetic process"/>
    <property type="evidence" value="ECO:0007669"/>
    <property type="project" value="UniProtKB-UniPathway"/>
</dbReference>
<dbReference type="PANTHER" id="PTHR42743">
    <property type="entry name" value="AMINO-ACID AMINOTRANSFERASE"/>
    <property type="match status" value="1"/>
</dbReference>
<evidence type="ECO:0000256" key="10">
    <source>
        <dbReference type="ARBA" id="ARBA00048798"/>
    </source>
</evidence>
<organism evidence="13">
    <name type="scientific">uncultured Thermomicrobiales bacterium</name>
    <dbReference type="NCBI Taxonomy" id="1645740"/>
    <lineage>
        <taxon>Bacteria</taxon>
        <taxon>Pseudomonadati</taxon>
        <taxon>Thermomicrobiota</taxon>
        <taxon>Thermomicrobia</taxon>
        <taxon>Thermomicrobiales</taxon>
        <taxon>environmental samples</taxon>
    </lineage>
</organism>
<comment type="catalytic activity">
    <reaction evidence="11 12">
        <text>L-leucine + 2-oxoglutarate = 4-methyl-2-oxopentanoate + L-glutamate</text>
        <dbReference type="Rhea" id="RHEA:18321"/>
        <dbReference type="ChEBI" id="CHEBI:16810"/>
        <dbReference type="ChEBI" id="CHEBI:17865"/>
        <dbReference type="ChEBI" id="CHEBI:29985"/>
        <dbReference type="ChEBI" id="CHEBI:57427"/>
        <dbReference type="EC" id="2.6.1.42"/>
    </reaction>
</comment>
<dbReference type="GO" id="GO:0004084">
    <property type="term" value="F:branched-chain-amino-acid transaminase activity"/>
    <property type="evidence" value="ECO:0007669"/>
    <property type="project" value="UniProtKB-EC"/>
</dbReference>
<dbReference type="NCBIfam" id="TIGR01122">
    <property type="entry name" value="ilvE_I"/>
    <property type="match status" value="1"/>
</dbReference>
<evidence type="ECO:0000256" key="12">
    <source>
        <dbReference type="RuleBase" id="RU364094"/>
    </source>
</evidence>
<dbReference type="UniPathway" id="UPA00049">
    <property type="reaction ID" value="UER00062"/>
</dbReference>
<dbReference type="FunFam" id="3.20.10.10:FF:000002">
    <property type="entry name" value="D-alanine aminotransferase"/>
    <property type="match status" value="1"/>
</dbReference>
<dbReference type="NCBIfam" id="NF005146">
    <property type="entry name" value="PRK06606.1"/>
    <property type="match status" value="1"/>
</dbReference>
<keyword evidence="12" id="KW-0100">Branched-chain amino acid biosynthesis</keyword>
<evidence type="ECO:0000256" key="7">
    <source>
        <dbReference type="ARBA" id="ARBA00022679"/>
    </source>
</evidence>
<dbReference type="InterPro" id="IPR001544">
    <property type="entry name" value="Aminotrans_IV"/>
</dbReference>
<comment type="catalytic activity">
    <reaction evidence="10 12">
        <text>L-isoleucine + 2-oxoglutarate = (S)-3-methyl-2-oxopentanoate + L-glutamate</text>
        <dbReference type="Rhea" id="RHEA:24801"/>
        <dbReference type="ChEBI" id="CHEBI:16810"/>
        <dbReference type="ChEBI" id="CHEBI:29985"/>
        <dbReference type="ChEBI" id="CHEBI:35146"/>
        <dbReference type="ChEBI" id="CHEBI:58045"/>
        <dbReference type="EC" id="2.6.1.42"/>
    </reaction>
</comment>
<dbReference type="PANTHER" id="PTHR42743:SF4">
    <property type="entry name" value="BRANCHED-CHAIN-AMINO-ACID AMINOTRANSFERASE-RELATED"/>
    <property type="match status" value="1"/>
</dbReference>
<protein>
    <recommendedName>
        <fullName evidence="12">Branched-chain-amino-acid aminotransferase</fullName>
        <shortName evidence="12">BCAT</shortName>
        <ecNumber evidence="12">2.6.1.42</ecNumber>
    </recommendedName>
</protein>
<dbReference type="InterPro" id="IPR043131">
    <property type="entry name" value="BCAT-like_N"/>
</dbReference>
<dbReference type="UniPathway" id="UPA00048">
    <property type="reaction ID" value="UER00073"/>
</dbReference>
<comment type="pathway">
    <text evidence="3 12">Amino-acid biosynthesis; L-valine biosynthesis; L-valine from pyruvate: step 4/4.</text>
</comment>
<dbReference type="AlphaFoldDB" id="A0A6J4UZK5"/>
<evidence type="ECO:0000256" key="11">
    <source>
        <dbReference type="ARBA" id="ARBA00049229"/>
    </source>
</evidence>
<comment type="catalytic activity">
    <reaction evidence="9 12">
        <text>L-valine + 2-oxoglutarate = 3-methyl-2-oxobutanoate + L-glutamate</text>
        <dbReference type="Rhea" id="RHEA:24813"/>
        <dbReference type="ChEBI" id="CHEBI:11851"/>
        <dbReference type="ChEBI" id="CHEBI:16810"/>
        <dbReference type="ChEBI" id="CHEBI:29985"/>
        <dbReference type="ChEBI" id="CHEBI:57762"/>
        <dbReference type="EC" id="2.6.1.42"/>
    </reaction>
</comment>
<dbReference type="EC" id="2.6.1.42" evidence="12"/>
<accession>A0A6J4UZK5</accession>
<keyword evidence="8 12" id="KW-0663">Pyridoxal phosphate</keyword>
<comment type="pathway">
    <text evidence="2 12">Amino-acid biosynthesis; L-isoleucine biosynthesis; L-isoleucine from 2-oxobutanoate: step 4/4.</text>
</comment>
<dbReference type="InterPro" id="IPR036038">
    <property type="entry name" value="Aminotransferase-like"/>
</dbReference>
<comment type="cofactor">
    <cofactor evidence="1 12">
        <name>pyridoxal 5'-phosphate</name>
        <dbReference type="ChEBI" id="CHEBI:597326"/>
    </cofactor>
</comment>
<evidence type="ECO:0000256" key="4">
    <source>
        <dbReference type="ARBA" id="ARBA00005072"/>
    </source>
</evidence>
<name>A0A6J4UZK5_9BACT</name>
<dbReference type="Gene3D" id="3.20.10.10">
    <property type="entry name" value="D-amino Acid Aminotransferase, subunit A, domain 2"/>
    <property type="match status" value="1"/>
</dbReference>
<dbReference type="InterPro" id="IPR050571">
    <property type="entry name" value="Class-IV_PLP-Dep_Aminotrnsfr"/>
</dbReference>
<gene>
    <name evidence="12" type="primary">ilvE</name>
    <name evidence="13" type="ORF">AVDCRST_MAG59-2551</name>
</gene>